<sequence>MIKETHYGINTFIQVRRKTHINLLSNLVSRRSILPRRSSALQTWFSGGLVGGTSTPRRMPMRLLRLSAICAILTVAHAARDSSGVTIETPYCKDVNFAVDQLVSTINTANKGKVRNLTVTGALENLSFMWIDVTLESENSTTLNGSLRNFDRLNRSSATTDCSLPIFDSVEGKFTVGPLVWTFPNIKSSFLFLESVGTIVQKAELIVDIVVITGTVGCHLESYKLLEIKNLEYEYEADSSWSGWILEWVVPRALNRMNDKQLISPTLKDIIKTLSESFSNEWCQHYKPKKSG</sequence>
<accession>A0A8S9XQX0</accession>
<evidence type="ECO:0000313" key="2">
    <source>
        <dbReference type="Proteomes" id="UP000466442"/>
    </source>
</evidence>
<dbReference type="Proteomes" id="UP000466442">
    <property type="component" value="Linkage Group LG5"/>
</dbReference>
<gene>
    <name evidence="1" type="ORF">GE061_014137</name>
</gene>
<proteinExistence type="predicted"/>
<reference evidence="1" key="1">
    <citation type="journal article" date="2021" name="Mol. Ecol. Resour.">
        <title>Apolygus lucorum genome provides insights into omnivorousness and mesophyll feeding.</title>
        <authorList>
            <person name="Liu Y."/>
            <person name="Liu H."/>
            <person name="Wang H."/>
            <person name="Huang T."/>
            <person name="Liu B."/>
            <person name="Yang B."/>
            <person name="Yin L."/>
            <person name="Li B."/>
            <person name="Zhang Y."/>
            <person name="Zhang S."/>
            <person name="Jiang F."/>
            <person name="Zhang X."/>
            <person name="Ren Y."/>
            <person name="Wang B."/>
            <person name="Wang S."/>
            <person name="Lu Y."/>
            <person name="Wu K."/>
            <person name="Fan W."/>
            <person name="Wang G."/>
        </authorList>
    </citation>
    <scope>NUCLEOTIDE SEQUENCE</scope>
    <source>
        <strain evidence="1">12Hb</strain>
    </source>
</reference>
<protein>
    <submittedName>
        <fullName evidence="1">Uncharacterized protein</fullName>
    </submittedName>
</protein>
<dbReference type="AlphaFoldDB" id="A0A8S9XQX0"/>
<comment type="caution">
    <text evidence="1">The sequence shown here is derived from an EMBL/GenBank/DDBJ whole genome shotgun (WGS) entry which is preliminary data.</text>
</comment>
<name>A0A8S9XQX0_APOLU</name>
<keyword evidence="2" id="KW-1185">Reference proteome</keyword>
<dbReference type="EMBL" id="WIXP02000005">
    <property type="protein sequence ID" value="KAF6211024.1"/>
    <property type="molecule type" value="Genomic_DNA"/>
</dbReference>
<evidence type="ECO:0000313" key="1">
    <source>
        <dbReference type="EMBL" id="KAF6211024.1"/>
    </source>
</evidence>
<organism evidence="1 2">
    <name type="scientific">Apolygus lucorum</name>
    <name type="common">Small green plant bug</name>
    <name type="synonym">Lygocoris lucorum</name>
    <dbReference type="NCBI Taxonomy" id="248454"/>
    <lineage>
        <taxon>Eukaryota</taxon>
        <taxon>Metazoa</taxon>
        <taxon>Ecdysozoa</taxon>
        <taxon>Arthropoda</taxon>
        <taxon>Hexapoda</taxon>
        <taxon>Insecta</taxon>
        <taxon>Pterygota</taxon>
        <taxon>Neoptera</taxon>
        <taxon>Paraneoptera</taxon>
        <taxon>Hemiptera</taxon>
        <taxon>Heteroptera</taxon>
        <taxon>Panheteroptera</taxon>
        <taxon>Cimicomorpha</taxon>
        <taxon>Miridae</taxon>
        <taxon>Mirini</taxon>
        <taxon>Apolygus</taxon>
    </lineage>
</organism>